<feature type="compositionally biased region" description="Basic and acidic residues" evidence="1">
    <location>
        <begin position="1"/>
        <end position="13"/>
    </location>
</feature>
<sequence length="259" mass="27847">MAGPDTARRRELPRLGTAHRACAHRGAGADQGGRGEGERAARGGRRGHRRRHPGGGRGGRRGPVGRALPGGRVPDRVRHLVQHEHQRGGRHARHRASGPARAPQRPRQRLPVLQRRLPLVPAHRGHRRRHPRSDPRPGASGGGPGAQVRGVRRRGEGGAHSSDGRHARDAGPGVRRVRRPGAVRRGAARLLAPPARRTAAGRYRGRHRHQHAARVLGCRHRGGRPCHRAAADRGARPLRGAGRAGTGSWRPADSCGPSP</sequence>
<gene>
    <name evidence="2" type="ORF">QF030_005371</name>
</gene>
<comment type="caution">
    <text evidence="2">The sequence shown here is derived from an EMBL/GenBank/DDBJ whole genome shotgun (WGS) entry which is preliminary data.</text>
</comment>
<feature type="compositionally biased region" description="Basic and acidic residues" evidence="1">
    <location>
        <begin position="73"/>
        <end position="87"/>
    </location>
</feature>
<feature type="compositionally biased region" description="Low complexity" evidence="1">
    <location>
        <begin position="18"/>
        <end position="28"/>
    </location>
</feature>
<evidence type="ECO:0000313" key="3">
    <source>
        <dbReference type="Proteomes" id="UP001230654"/>
    </source>
</evidence>
<feature type="compositionally biased region" description="Basic residues" evidence="1">
    <location>
        <begin position="42"/>
        <end position="60"/>
    </location>
</feature>
<feature type="compositionally biased region" description="Low complexity" evidence="1">
    <location>
        <begin position="97"/>
        <end position="122"/>
    </location>
</feature>
<feature type="compositionally biased region" description="Basic and acidic residues" evidence="1">
    <location>
        <begin position="153"/>
        <end position="169"/>
    </location>
</feature>
<proteinExistence type="predicted"/>
<evidence type="ECO:0000256" key="1">
    <source>
        <dbReference type="SAM" id="MobiDB-lite"/>
    </source>
</evidence>
<dbReference type="EMBL" id="JAUSWV010000002">
    <property type="protein sequence ID" value="MDQ0583193.1"/>
    <property type="molecule type" value="Genomic_DNA"/>
</dbReference>
<reference evidence="2 3" key="1">
    <citation type="submission" date="2023-07" db="EMBL/GenBank/DDBJ databases">
        <title>Comparative genomics of wheat-associated soil bacteria to identify genetic determinants of phenazine resistance.</title>
        <authorList>
            <person name="Mouncey N."/>
        </authorList>
    </citation>
    <scope>NUCLEOTIDE SEQUENCE [LARGE SCALE GENOMIC DNA]</scope>
    <source>
        <strain evidence="2 3">B2I6</strain>
    </source>
</reference>
<feature type="region of interest" description="Disordered" evidence="1">
    <location>
        <begin position="1"/>
        <end position="192"/>
    </location>
</feature>
<keyword evidence="3" id="KW-1185">Reference proteome</keyword>
<feature type="region of interest" description="Disordered" evidence="1">
    <location>
        <begin position="219"/>
        <end position="259"/>
    </location>
</feature>
<accession>A0ABU0NWV0</accession>
<feature type="compositionally biased region" description="Low complexity" evidence="1">
    <location>
        <begin position="183"/>
        <end position="192"/>
    </location>
</feature>
<name>A0ABU0NWV0_STRRH</name>
<dbReference type="Proteomes" id="UP001230654">
    <property type="component" value="Unassembled WGS sequence"/>
</dbReference>
<organism evidence="2 3">
    <name type="scientific">Streptomyces rishiriensis</name>
    <dbReference type="NCBI Taxonomy" id="68264"/>
    <lineage>
        <taxon>Bacteria</taxon>
        <taxon>Bacillati</taxon>
        <taxon>Actinomycetota</taxon>
        <taxon>Actinomycetes</taxon>
        <taxon>Kitasatosporales</taxon>
        <taxon>Streptomycetaceae</taxon>
        <taxon>Streptomyces</taxon>
    </lineage>
</organism>
<protein>
    <submittedName>
        <fullName evidence="2">Uncharacterized protein</fullName>
    </submittedName>
</protein>
<evidence type="ECO:0000313" key="2">
    <source>
        <dbReference type="EMBL" id="MDQ0583193.1"/>
    </source>
</evidence>